<sequence>MTFRFAWATGMMPSFLVRLRRDIRGNTLALMAAAMMPLLGMVGSGIDMSRAYMAQNRLRQACDAGALAGRRLLNGSTIDDPLKAETAKYFSFNFAQRQFDTAPYTLNISVPAAGTLKVDTNTTIPTTIMGLFGIASLPLSASCSATQDFINTDIVMVFDLSGSMNCPVTRPNDGCGNVNQPSSKLDALKDAAKALYTTLEPAQNKLAANNLRMRYGFVNYANSVNVGAAVYGKNTDYFLQSWTYQSRRNAQNDATRTEAWCNAKGGVWYDSDPSRRVTSMACRYPVNYWTGTYLYQPVTYDVRSYLAGGTPSVTAQRYASDAWEGCIEERDTDATLIDGGASTAAPTSALDLDIDLIPNSDASRWRPAWPDVEFFRNDAINGATDNSDTYCPTAARRLKSYFNDKSGFDGYVNSLTAKGGTYHDLGMIWGARFLSQDGIFRAVPSETNDNMVADNPKKIKGFAVRQYMIFMTDGDMSPTADVYSSYGIEQLDNRVTANASNQLARHLQRFRMACNAAKAKGIDVWVIAFSTSLTDDMKNCASKPEQAAGLATNAALIDKFKEIGSKIGSLRLSQ</sequence>
<dbReference type="Gene3D" id="3.40.50.410">
    <property type="entry name" value="von Willebrand factor, type A domain"/>
    <property type="match status" value="2"/>
</dbReference>
<dbReference type="SUPFAM" id="SSF53300">
    <property type="entry name" value="vWA-like"/>
    <property type="match status" value="1"/>
</dbReference>
<protein>
    <recommendedName>
        <fullName evidence="1">Putative Flp pilus-assembly TadG-like N-terminal domain-containing protein</fullName>
    </recommendedName>
</protein>
<dbReference type="EMBL" id="BAABBF010000010">
    <property type="protein sequence ID" value="GAA3722192.1"/>
    <property type="molecule type" value="Genomic_DNA"/>
</dbReference>
<dbReference type="Pfam" id="PF13400">
    <property type="entry name" value="Tad"/>
    <property type="match status" value="1"/>
</dbReference>
<gene>
    <name evidence="2" type="ORF">GCM10022268_32990</name>
</gene>
<comment type="caution">
    <text evidence="2">The sequence shown here is derived from an EMBL/GenBank/DDBJ whole genome shotgun (WGS) entry which is preliminary data.</text>
</comment>
<dbReference type="Proteomes" id="UP001500523">
    <property type="component" value="Unassembled WGS sequence"/>
</dbReference>
<accession>A0ABP7EUL4</accession>
<dbReference type="InterPro" id="IPR036465">
    <property type="entry name" value="vWFA_dom_sf"/>
</dbReference>
<feature type="domain" description="Putative Flp pilus-assembly TadG-like N-terminal" evidence="1">
    <location>
        <begin position="25"/>
        <end position="69"/>
    </location>
</feature>
<dbReference type="RefSeq" id="WP_344694487.1">
    <property type="nucleotide sequence ID" value="NZ_BAABBF010000010.1"/>
</dbReference>
<proteinExistence type="predicted"/>
<organism evidence="2 3">
    <name type="scientific">Sphingomonas cynarae</name>
    <dbReference type="NCBI Taxonomy" id="930197"/>
    <lineage>
        <taxon>Bacteria</taxon>
        <taxon>Pseudomonadati</taxon>
        <taxon>Pseudomonadota</taxon>
        <taxon>Alphaproteobacteria</taxon>
        <taxon>Sphingomonadales</taxon>
        <taxon>Sphingomonadaceae</taxon>
        <taxon>Sphingomonas</taxon>
    </lineage>
</organism>
<evidence type="ECO:0000313" key="2">
    <source>
        <dbReference type="EMBL" id="GAA3722192.1"/>
    </source>
</evidence>
<name>A0ABP7EUL4_9SPHN</name>
<dbReference type="InterPro" id="IPR028087">
    <property type="entry name" value="Tad_N"/>
</dbReference>
<keyword evidence="3" id="KW-1185">Reference proteome</keyword>
<evidence type="ECO:0000313" key="3">
    <source>
        <dbReference type="Proteomes" id="UP001500523"/>
    </source>
</evidence>
<evidence type="ECO:0000259" key="1">
    <source>
        <dbReference type="Pfam" id="PF13400"/>
    </source>
</evidence>
<reference evidence="3" key="1">
    <citation type="journal article" date="2019" name="Int. J. Syst. Evol. Microbiol.">
        <title>The Global Catalogue of Microorganisms (GCM) 10K type strain sequencing project: providing services to taxonomists for standard genome sequencing and annotation.</title>
        <authorList>
            <consortium name="The Broad Institute Genomics Platform"/>
            <consortium name="The Broad Institute Genome Sequencing Center for Infectious Disease"/>
            <person name="Wu L."/>
            <person name="Ma J."/>
        </authorList>
    </citation>
    <scope>NUCLEOTIDE SEQUENCE [LARGE SCALE GENOMIC DNA]</scope>
    <source>
        <strain evidence="3">JCM 17498</strain>
    </source>
</reference>